<dbReference type="AlphaFoldDB" id="A0AAW2KRU2"/>
<dbReference type="PANTHER" id="PTHR45966:SF13">
    <property type="entry name" value="GDSL ESTERASE_LIPASE"/>
    <property type="match status" value="1"/>
</dbReference>
<reference evidence="4" key="1">
    <citation type="submission" date="2020-06" db="EMBL/GenBank/DDBJ databases">
        <authorList>
            <person name="Li T."/>
            <person name="Hu X."/>
            <person name="Zhang T."/>
            <person name="Song X."/>
            <person name="Zhang H."/>
            <person name="Dai N."/>
            <person name="Sheng W."/>
            <person name="Hou X."/>
            <person name="Wei L."/>
        </authorList>
    </citation>
    <scope>NUCLEOTIDE SEQUENCE</scope>
    <source>
        <strain evidence="4">G02</strain>
        <tissue evidence="4">Leaf</tissue>
    </source>
</reference>
<gene>
    <name evidence="4" type="ORF">Sradi_5780100</name>
</gene>
<comment type="caution">
    <text evidence="4">The sequence shown here is derived from an EMBL/GenBank/DDBJ whole genome shotgun (WGS) entry which is preliminary data.</text>
</comment>
<feature type="chain" id="PRO_5043800223" evidence="3">
    <location>
        <begin position="33"/>
        <end position="392"/>
    </location>
</feature>
<dbReference type="CDD" id="cd01837">
    <property type="entry name" value="SGNH_plant_lipase_like"/>
    <property type="match status" value="1"/>
</dbReference>
<dbReference type="PANTHER" id="PTHR45966">
    <property type="entry name" value="GDSL-LIKE LIPASE/ACYLHYDROLASE"/>
    <property type="match status" value="1"/>
</dbReference>
<dbReference type="Gene3D" id="3.40.50.1110">
    <property type="entry name" value="SGNH hydrolase"/>
    <property type="match status" value="1"/>
</dbReference>
<evidence type="ECO:0000256" key="2">
    <source>
        <dbReference type="ARBA" id="ARBA00022729"/>
    </source>
</evidence>
<reference evidence="4" key="2">
    <citation type="journal article" date="2024" name="Plant">
        <title>Genomic evolution and insights into agronomic trait innovations of Sesamum species.</title>
        <authorList>
            <person name="Miao H."/>
            <person name="Wang L."/>
            <person name="Qu L."/>
            <person name="Liu H."/>
            <person name="Sun Y."/>
            <person name="Le M."/>
            <person name="Wang Q."/>
            <person name="Wei S."/>
            <person name="Zheng Y."/>
            <person name="Lin W."/>
            <person name="Duan Y."/>
            <person name="Cao H."/>
            <person name="Xiong S."/>
            <person name="Wang X."/>
            <person name="Wei L."/>
            <person name="Li C."/>
            <person name="Ma Q."/>
            <person name="Ju M."/>
            <person name="Zhao R."/>
            <person name="Li G."/>
            <person name="Mu C."/>
            <person name="Tian Q."/>
            <person name="Mei H."/>
            <person name="Zhang T."/>
            <person name="Gao T."/>
            <person name="Zhang H."/>
        </authorList>
    </citation>
    <scope>NUCLEOTIDE SEQUENCE</scope>
    <source>
        <strain evidence="4">G02</strain>
    </source>
</reference>
<comment type="similarity">
    <text evidence="1">Belongs to the 'GDSL' lipolytic enzyme family.</text>
</comment>
<dbReference type="EMBL" id="JACGWJ010000027">
    <property type="protein sequence ID" value="KAL0308378.1"/>
    <property type="molecule type" value="Genomic_DNA"/>
</dbReference>
<evidence type="ECO:0000256" key="3">
    <source>
        <dbReference type="SAM" id="SignalP"/>
    </source>
</evidence>
<dbReference type="SUPFAM" id="SSF52266">
    <property type="entry name" value="SGNH hydrolase"/>
    <property type="match status" value="1"/>
</dbReference>
<dbReference type="GO" id="GO:0016298">
    <property type="term" value="F:lipase activity"/>
    <property type="evidence" value="ECO:0007669"/>
    <property type="project" value="TreeGrafter"/>
</dbReference>
<keyword evidence="2 3" id="KW-0732">Signal</keyword>
<dbReference type="InterPro" id="IPR036514">
    <property type="entry name" value="SGNH_hydro_sf"/>
</dbReference>
<organism evidence="4">
    <name type="scientific">Sesamum radiatum</name>
    <name type="common">Black benniseed</name>
    <dbReference type="NCBI Taxonomy" id="300843"/>
    <lineage>
        <taxon>Eukaryota</taxon>
        <taxon>Viridiplantae</taxon>
        <taxon>Streptophyta</taxon>
        <taxon>Embryophyta</taxon>
        <taxon>Tracheophyta</taxon>
        <taxon>Spermatophyta</taxon>
        <taxon>Magnoliopsida</taxon>
        <taxon>eudicotyledons</taxon>
        <taxon>Gunneridae</taxon>
        <taxon>Pentapetalae</taxon>
        <taxon>asterids</taxon>
        <taxon>lamiids</taxon>
        <taxon>Lamiales</taxon>
        <taxon>Pedaliaceae</taxon>
        <taxon>Sesamum</taxon>
    </lineage>
</organism>
<accession>A0AAW2KRU2</accession>
<dbReference type="InterPro" id="IPR035669">
    <property type="entry name" value="SGNH_plant_lipase-like"/>
</dbReference>
<feature type="signal peptide" evidence="3">
    <location>
        <begin position="1"/>
        <end position="32"/>
    </location>
</feature>
<dbReference type="InterPro" id="IPR044552">
    <property type="entry name" value="GLIP1-5/GLL25"/>
</dbReference>
<sequence length="392" mass="43443">MTIFSYSPSKVAVSACLAALVILCFRSNVVSAQKHTAFFIFGDSSVDPGNNNYIDTIPENRANVKPYGQNGFFKDPTGRFSDGRIIVDFIAEYAKLPLIPPFLEPSADYSHGVNFASGGAGILSTTNEGQAIDLRTQLKYFEEVEKWLAEKLGASEAEEVISNAVYFFSMGSNDYLGGYLGSPRMQEFHHPEQYVGMVLGNLTIAIQELYEKGARKFGFLSLCPLGCLPVMRALNPKAGEGGCFEQANSLALAHNNALKTLLNNLHYLLKDFKYCNSDFYNWLQDRINNPSHYGLKEGVNACCGSGPYGGVYTCGGTKKVATYELCDNADDHVWWDSFHPTERIHEQFAKALWDGPQAYVGPHNLQDLFFDHEIKLTIGDVVDIITENEEIV</sequence>
<name>A0AAW2KRU2_SESRA</name>
<dbReference type="Pfam" id="PF00657">
    <property type="entry name" value="Lipase_GDSL"/>
    <property type="match status" value="1"/>
</dbReference>
<evidence type="ECO:0000313" key="4">
    <source>
        <dbReference type="EMBL" id="KAL0308378.1"/>
    </source>
</evidence>
<evidence type="ECO:0000256" key="1">
    <source>
        <dbReference type="ARBA" id="ARBA00008668"/>
    </source>
</evidence>
<dbReference type="InterPro" id="IPR001087">
    <property type="entry name" value="GDSL"/>
</dbReference>
<protein>
    <submittedName>
        <fullName evidence="4">GDSL esterase/lipase 5</fullName>
    </submittedName>
</protein>
<proteinExistence type="inferred from homology"/>